<dbReference type="AlphaFoldDB" id="A0AAD5CL21"/>
<proteinExistence type="predicted"/>
<evidence type="ECO:0000313" key="1">
    <source>
        <dbReference type="EMBL" id="KAI7743175.1"/>
    </source>
</evidence>
<accession>A0AAD5CL21</accession>
<dbReference type="Proteomes" id="UP001206925">
    <property type="component" value="Unassembled WGS sequence"/>
</dbReference>
<protein>
    <submittedName>
        <fullName evidence="1">Uncharacterized protein</fullName>
    </submittedName>
</protein>
<reference evidence="1" key="1">
    <citation type="submission" date="2022-06" db="EMBL/GenBank/DDBJ databases">
        <title>Uncovering the hologenomic basis of an extraordinary plant invasion.</title>
        <authorList>
            <person name="Bieker V.C."/>
            <person name="Martin M.D."/>
            <person name="Gilbert T."/>
            <person name="Hodgins K."/>
            <person name="Battlay P."/>
            <person name="Petersen B."/>
            <person name="Wilson J."/>
        </authorList>
    </citation>
    <scope>NUCLEOTIDE SEQUENCE</scope>
    <source>
        <strain evidence="1">AA19_3_7</strain>
        <tissue evidence="1">Leaf</tissue>
    </source>
</reference>
<organism evidence="1 2">
    <name type="scientific">Ambrosia artemisiifolia</name>
    <name type="common">Common ragweed</name>
    <dbReference type="NCBI Taxonomy" id="4212"/>
    <lineage>
        <taxon>Eukaryota</taxon>
        <taxon>Viridiplantae</taxon>
        <taxon>Streptophyta</taxon>
        <taxon>Embryophyta</taxon>
        <taxon>Tracheophyta</taxon>
        <taxon>Spermatophyta</taxon>
        <taxon>Magnoliopsida</taxon>
        <taxon>eudicotyledons</taxon>
        <taxon>Gunneridae</taxon>
        <taxon>Pentapetalae</taxon>
        <taxon>asterids</taxon>
        <taxon>campanulids</taxon>
        <taxon>Asterales</taxon>
        <taxon>Asteraceae</taxon>
        <taxon>Asteroideae</taxon>
        <taxon>Heliantheae alliance</taxon>
        <taxon>Heliantheae</taxon>
        <taxon>Ambrosia</taxon>
    </lineage>
</organism>
<evidence type="ECO:0000313" key="2">
    <source>
        <dbReference type="Proteomes" id="UP001206925"/>
    </source>
</evidence>
<feature type="non-terminal residue" evidence="1">
    <location>
        <position position="83"/>
    </location>
</feature>
<comment type="caution">
    <text evidence="1">The sequence shown here is derived from an EMBL/GenBank/DDBJ whole genome shotgun (WGS) entry which is preliminary data.</text>
</comment>
<name>A0AAD5CL21_AMBAR</name>
<dbReference type="EMBL" id="JAMZMK010007777">
    <property type="protein sequence ID" value="KAI7743175.1"/>
    <property type="molecule type" value="Genomic_DNA"/>
</dbReference>
<sequence>TKIIIQFRKFLNRMHLLLHAATLEIKRFIERGTMEFFLRRRKASVSRLKIAFEYINSLAFRLYGAFAGNDSCLQLCFFQIKSF</sequence>
<gene>
    <name evidence="1" type="ORF">M8C21_019935</name>
</gene>
<keyword evidence="2" id="KW-1185">Reference proteome</keyword>